<dbReference type="Proteomes" id="UP001164948">
    <property type="component" value="Chromosome"/>
</dbReference>
<evidence type="ECO:0000313" key="1">
    <source>
        <dbReference type="EMBL" id="WAI93314.1"/>
    </source>
</evidence>
<proteinExistence type="predicted"/>
<accession>A0AAE9UMF4</accession>
<dbReference type="AlphaFoldDB" id="A0AAE9UMF4"/>
<dbReference type="EMBL" id="CP095081">
    <property type="protein sequence ID" value="WAI93314.1"/>
    <property type="molecule type" value="Genomic_DNA"/>
</dbReference>
<sequence>MIINSCIFSNNYEIQFCNENNESKIEKQDNSKMYFKIIKDIVIRFIKRNLIIKSNMARLNSIYILPMAIIDCHAPPFREVK</sequence>
<reference evidence="1" key="1">
    <citation type="submission" date="2022-03" db="EMBL/GenBank/DDBJ databases">
        <title>Characterization and genomic analysis of a Streptococcus dysgalactiae associated with cultured channel catfish mortalities in China.</title>
        <authorList>
            <person name="Wang J."/>
            <person name="Geng Y."/>
        </authorList>
    </citation>
    <scope>NUCLEOTIDE SEQUENCE</scope>
    <source>
        <strain evidence="1">WJ001</strain>
    </source>
</reference>
<organism evidence="1 2">
    <name type="scientific">Streptococcus dysgalactiae</name>
    <dbReference type="NCBI Taxonomy" id="1334"/>
    <lineage>
        <taxon>Bacteria</taxon>
        <taxon>Bacillati</taxon>
        <taxon>Bacillota</taxon>
        <taxon>Bacilli</taxon>
        <taxon>Lactobacillales</taxon>
        <taxon>Streptococcaceae</taxon>
        <taxon>Streptococcus</taxon>
    </lineage>
</organism>
<evidence type="ECO:0000313" key="2">
    <source>
        <dbReference type="Proteomes" id="UP001164948"/>
    </source>
</evidence>
<dbReference type="RefSeq" id="WP_268227810.1">
    <property type="nucleotide sequence ID" value="NZ_CP095081.1"/>
</dbReference>
<protein>
    <submittedName>
        <fullName evidence="1">Uncharacterized protein</fullName>
    </submittedName>
</protein>
<gene>
    <name evidence="1" type="ORF">MP619_01495</name>
</gene>
<name>A0AAE9UMF4_STRDY</name>